<reference evidence="4 5" key="1">
    <citation type="submission" date="2020-07" db="EMBL/GenBank/DDBJ databases">
        <title>Sequencing the genomes of 1000 actinobacteria strains.</title>
        <authorList>
            <person name="Klenk H.-P."/>
        </authorList>
    </citation>
    <scope>NUCLEOTIDE SEQUENCE [LARGE SCALE GENOMIC DNA]</scope>
    <source>
        <strain evidence="4 5">DSM 22185</strain>
    </source>
</reference>
<evidence type="ECO:0000313" key="5">
    <source>
        <dbReference type="Proteomes" id="UP000552045"/>
    </source>
</evidence>
<evidence type="ECO:0000259" key="3">
    <source>
        <dbReference type="SMART" id="SM00903"/>
    </source>
</evidence>
<gene>
    <name evidence="4" type="ORF">BKA02_001969</name>
</gene>
<evidence type="ECO:0000256" key="2">
    <source>
        <dbReference type="ARBA" id="ARBA00023002"/>
    </source>
</evidence>
<organism evidence="4 5">
    <name type="scientific">Microbacterium pseudoresistens</name>
    <dbReference type="NCBI Taxonomy" id="640634"/>
    <lineage>
        <taxon>Bacteria</taxon>
        <taxon>Bacillati</taxon>
        <taxon>Actinomycetota</taxon>
        <taxon>Actinomycetes</taxon>
        <taxon>Micrococcales</taxon>
        <taxon>Microbacteriaceae</taxon>
        <taxon>Microbacterium</taxon>
    </lineage>
</organism>
<dbReference type="InterPro" id="IPR002563">
    <property type="entry name" value="Flavin_Rdtase-like_dom"/>
</dbReference>
<dbReference type="RefSeq" id="WP_179433617.1">
    <property type="nucleotide sequence ID" value="NZ_BAABLC010000002.1"/>
</dbReference>
<feature type="domain" description="Flavin reductase like" evidence="3">
    <location>
        <begin position="30"/>
        <end position="173"/>
    </location>
</feature>
<dbReference type="InterPro" id="IPR050268">
    <property type="entry name" value="NADH-dep_flavin_reductase"/>
</dbReference>
<evidence type="ECO:0000313" key="4">
    <source>
        <dbReference type="EMBL" id="NYD54914.1"/>
    </source>
</evidence>
<keyword evidence="4" id="KW-0503">Monooxygenase</keyword>
<proteinExistence type="inferred from homology"/>
<keyword evidence="5" id="KW-1185">Reference proteome</keyword>
<keyword evidence="2 4" id="KW-0560">Oxidoreductase</keyword>
<name>A0A7Y9EVV7_9MICO</name>
<comment type="caution">
    <text evidence="4">The sequence shown here is derived from an EMBL/GenBank/DDBJ whole genome shotgun (WGS) entry which is preliminary data.</text>
</comment>
<dbReference type="GO" id="GO:0010181">
    <property type="term" value="F:FMN binding"/>
    <property type="evidence" value="ECO:0007669"/>
    <property type="project" value="InterPro"/>
</dbReference>
<comment type="similarity">
    <text evidence="1">Belongs to the non-flavoprotein flavin reductase family.</text>
</comment>
<dbReference type="GO" id="GO:0042602">
    <property type="term" value="F:riboflavin reductase (NADPH) activity"/>
    <property type="evidence" value="ECO:0007669"/>
    <property type="project" value="TreeGrafter"/>
</dbReference>
<dbReference type="GO" id="GO:0004497">
    <property type="term" value="F:monooxygenase activity"/>
    <property type="evidence" value="ECO:0007669"/>
    <property type="project" value="UniProtKB-KW"/>
</dbReference>
<dbReference type="EMBL" id="JACCBH010000001">
    <property type="protein sequence ID" value="NYD54914.1"/>
    <property type="molecule type" value="Genomic_DNA"/>
</dbReference>
<dbReference type="InterPro" id="IPR012349">
    <property type="entry name" value="Split_barrel_FMN-bd"/>
</dbReference>
<dbReference type="Proteomes" id="UP000552045">
    <property type="component" value="Unassembled WGS sequence"/>
</dbReference>
<dbReference type="SMART" id="SM00903">
    <property type="entry name" value="Flavin_Reduct"/>
    <property type="match status" value="1"/>
</dbReference>
<dbReference type="SUPFAM" id="SSF50475">
    <property type="entry name" value="FMN-binding split barrel"/>
    <property type="match status" value="1"/>
</dbReference>
<dbReference type="PANTHER" id="PTHR30466:SF11">
    <property type="entry name" value="FLAVIN-DEPENDENT MONOOXYGENASE, REDUCTASE SUBUNIT HSAB"/>
    <property type="match status" value="1"/>
</dbReference>
<sequence length="182" mass="19414">MTRPQTGMRQIDQRLIDQRQIDQREFRAVCGSFVTGVTVVTASSASGSHGSTVNSFTSLSTEPPQVVVCLARNTQTLRHVRASGRFAVNILAAGQTDVARIFASKSPDKLGQVGWHVAENGAPLLDGAVSTLECDVATMQEEATHMLVIGRVTAVRHDQDAAPLVFFRSTISAGDSLQHGVG</sequence>
<evidence type="ECO:0000256" key="1">
    <source>
        <dbReference type="ARBA" id="ARBA00008898"/>
    </source>
</evidence>
<dbReference type="Pfam" id="PF01613">
    <property type="entry name" value="Flavin_Reduct"/>
    <property type="match status" value="1"/>
</dbReference>
<dbReference type="AlphaFoldDB" id="A0A7Y9EVV7"/>
<dbReference type="PANTHER" id="PTHR30466">
    <property type="entry name" value="FLAVIN REDUCTASE"/>
    <property type="match status" value="1"/>
</dbReference>
<dbReference type="EC" id="1.5.1.-" evidence="4"/>
<accession>A0A7Y9EVV7</accession>
<protein>
    <submittedName>
        <fullName evidence="4">3-hydroxy-9,10-secoandrosta-1,3,5(10)-triene-9, 17-dione monooxygenase reductase component</fullName>
        <ecNumber evidence="4">1.5.1.-</ecNumber>
    </submittedName>
</protein>
<dbReference type="Gene3D" id="2.30.110.10">
    <property type="entry name" value="Electron Transport, Fmn-binding Protein, Chain A"/>
    <property type="match status" value="1"/>
</dbReference>